<dbReference type="PANTHER" id="PTHR13136:SF11">
    <property type="entry name" value="TESTIS-EXPRESSED PROTEIN 30"/>
    <property type="match status" value="1"/>
</dbReference>
<reference evidence="2" key="3">
    <citation type="journal article" date="2017" name="Nature">
        <title>Genome sequence of the progenitor of the wheat D genome Aegilops tauschii.</title>
        <authorList>
            <person name="Luo M.C."/>
            <person name="Gu Y.Q."/>
            <person name="Puiu D."/>
            <person name="Wang H."/>
            <person name="Twardziok S.O."/>
            <person name="Deal K.R."/>
            <person name="Huo N."/>
            <person name="Zhu T."/>
            <person name="Wang L."/>
            <person name="Wang Y."/>
            <person name="McGuire P.E."/>
            <person name="Liu S."/>
            <person name="Long H."/>
            <person name="Ramasamy R.K."/>
            <person name="Rodriguez J.C."/>
            <person name="Van S.L."/>
            <person name="Yuan L."/>
            <person name="Wang Z."/>
            <person name="Xia Z."/>
            <person name="Xiao L."/>
            <person name="Anderson O.D."/>
            <person name="Ouyang S."/>
            <person name="Liang Y."/>
            <person name="Zimin A.V."/>
            <person name="Pertea G."/>
            <person name="Qi P."/>
            <person name="Bennetzen J.L."/>
            <person name="Dai X."/>
            <person name="Dawson M.W."/>
            <person name="Muller H.G."/>
            <person name="Kugler K."/>
            <person name="Rivarola-Duarte L."/>
            <person name="Spannagl M."/>
            <person name="Mayer K.F.X."/>
            <person name="Lu F.H."/>
            <person name="Bevan M.W."/>
            <person name="Leroy P."/>
            <person name="Li P."/>
            <person name="You F.M."/>
            <person name="Sun Q."/>
            <person name="Liu Z."/>
            <person name="Lyons E."/>
            <person name="Wicker T."/>
            <person name="Salzberg S.L."/>
            <person name="Devos K.M."/>
            <person name="Dvorak J."/>
        </authorList>
    </citation>
    <scope>NUCLEOTIDE SEQUENCE [LARGE SCALE GENOMIC DNA]</scope>
    <source>
        <strain evidence="2">cv. AL8/78</strain>
    </source>
</reference>
<reference evidence="2" key="4">
    <citation type="submission" date="2019-03" db="UniProtKB">
        <authorList>
            <consortium name="EnsemblPlants"/>
        </authorList>
    </citation>
    <scope>IDENTIFICATION</scope>
</reference>
<dbReference type="STRING" id="200361.A0A452Y734"/>
<feature type="domain" description="KANL3/Tex30 alpha/beta hydrolase-like" evidence="1">
    <location>
        <begin position="3"/>
        <end position="131"/>
    </location>
</feature>
<reference evidence="2" key="5">
    <citation type="journal article" date="2021" name="G3 (Bethesda)">
        <title>Aegilops tauschii genome assembly Aet v5.0 features greater sequence contiguity and improved annotation.</title>
        <authorList>
            <person name="Wang L."/>
            <person name="Zhu T."/>
            <person name="Rodriguez J.C."/>
            <person name="Deal K.R."/>
            <person name="Dubcovsky J."/>
            <person name="McGuire P.E."/>
            <person name="Lux T."/>
            <person name="Spannagl M."/>
            <person name="Mayer K.F.X."/>
            <person name="Baldrich P."/>
            <person name="Meyers B.C."/>
            <person name="Huo N."/>
            <person name="Gu Y.Q."/>
            <person name="Zhou H."/>
            <person name="Devos K.M."/>
            <person name="Bennetzen J.L."/>
            <person name="Unver T."/>
            <person name="Budak H."/>
            <person name="Gulick P.J."/>
            <person name="Galiba G."/>
            <person name="Kalapos B."/>
            <person name="Nelson D.R."/>
            <person name="Li P."/>
            <person name="You F.M."/>
            <person name="Luo M.C."/>
            <person name="Dvorak J."/>
        </authorList>
    </citation>
    <scope>NUCLEOTIDE SEQUENCE [LARGE SCALE GENOMIC DNA]</scope>
    <source>
        <strain evidence="2">cv. AL8/78</strain>
    </source>
</reference>
<dbReference type="Gene3D" id="3.40.50.1820">
    <property type="entry name" value="alpha/beta hydrolase"/>
    <property type="match status" value="1"/>
</dbReference>
<name>A0A452Y734_AEGTS</name>
<proteinExistence type="predicted"/>
<dbReference type="InterPro" id="IPR046879">
    <property type="entry name" value="KANL3/Tex30_Abhydrolase"/>
</dbReference>
<sequence>MLGGKRRPPQKADKIVDHHLCVVKNVVAKHPGHPLVLTGKSVGSRVNCMIASSDGVNVSAVICLGYPSKSTSLVPRDHVAIASRAPWMCSQGNKDGLCPLDKLELTRKKMTCQNELHVVDGGDHSFKISQRYQK</sequence>
<dbReference type="EnsemblPlants" id="AET1Gv20317800.1">
    <property type="protein sequence ID" value="AET1Gv20317800.1"/>
    <property type="gene ID" value="AET1Gv20317800"/>
</dbReference>
<keyword evidence="3" id="KW-1185">Reference proteome</keyword>
<dbReference type="InterPro" id="IPR029058">
    <property type="entry name" value="AB_hydrolase_fold"/>
</dbReference>
<dbReference type="PANTHER" id="PTHR13136">
    <property type="entry name" value="TESTIS DEVELOPMENT PROTEIN PRTD"/>
    <property type="match status" value="1"/>
</dbReference>
<organism evidence="2 3">
    <name type="scientific">Aegilops tauschii subsp. strangulata</name>
    <name type="common">Goatgrass</name>
    <dbReference type="NCBI Taxonomy" id="200361"/>
    <lineage>
        <taxon>Eukaryota</taxon>
        <taxon>Viridiplantae</taxon>
        <taxon>Streptophyta</taxon>
        <taxon>Embryophyta</taxon>
        <taxon>Tracheophyta</taxon>
        <taxon>Spermatophyta</taxon>
        <taxon>Magnoliopsida</taxon>
        <taxon>Liliopsida</taxon>
        <taxon>Poales</taxon>
        <taxon>Poaceae</taxon>
        <taxon>BOP clade</taxon>
        <taxon>Pooideae</taxon>
        <taxon>Triticodae</taxon>
        <taxon>Triticeae</taxon>
        <taxon>Triticinae</taxon>
        <taxon>Aegilops</taxon>
    </lineage>
</organism>
<reference evidence="3" key="2">
    <citation type="journal article" date="2017" name="Nat. Plants">
        <title>The Aegilops tauschii genome reveals multiple impacts of transposons.</title>
        <authorList>
            <person name="Zhao G."/>
            <person name="Zou C."/>
            <person name="Li K."/>
            <person name="Wang K."/>
            <person name="Li T."/>
            <person name="Gao L."/>
            <person name="Zhang X."/>
            <person name="Wang H."/>
            <person name="Yang Z."/>
            <person name="Liu X."/>
            <person name="Jiang W."/>
            <person name="Mao L."/>
            <person name="Kong X."/>
            <person name="Jiao Y."/>
            <person name="Jia J."/>
        </authorList>
    </citation>
    <scope>NUCLEOTIDE SEQUENCE [LARGE SCALE GENOMIC DNA]</scope>
    <source>
        <strain evidence="3">cv. AL8/78</strain>
    </source>
</reference>
<dbReference type="Gramene" id="AET1Gv20317800.1">
    <property type="protein sequence ID" value="AET1Gv20317800.1"/>
    <property type="gene ID" value="AET1Gv20317800"/>
</dbReference>
<dbReference type="Proteomes" id="UP000015105">
    <property type="component" value="Chromosome 1D"/>
</dbReference>
<evidence type="ECO:0000313" key="2">
    <source>
        <dbReference type="EnsemblPlants" id="AET1Gv20317800.1"/>
    </source>
</evidence>
<reference evidence="3" key="1">
    <citation type="journal article" date="2014" name="Science">
        <title>Ancient hybridizations among the ancestral genomes of bread wheat.</title>
        <authorList>
            <consortium name="International Wheat Genome Sequencing Consortium,"/>
            <person name="Marcussen T."/>
            <person name="Sandve S.R."/>
            <person name="Heier L."/>
            <person name="Spannagl M."/>
            <person name="Pfeifer M."/>
            <person name="Jakobsen K.S."/>
            <person name="Wulff B.B."/>
            <person name="Steuernagel B."/>
            <person name="Mayer K.F."/>
            <person name="Olsen O.A."/>
        </authorList>
    </citation>
    <scope>NUCLEOTIDE SEQUENCE [LARGE SCALE GENOMIC DNA]</scope>
    <source>
        <strain evidence="3">cv. AL8/78</strain>
    </source>
</reference>
<dbReference type="InterPro" id="IPR026555">
    <property type="entry name" value="NSL3/Tex30"/>
</dbReference>
<dbReference type="Pfam" id="PF20408">
    <property type="entry name" value="Abhydrolase_11"/>
    <property type="match status" value="1"/>
</dbReference>
<accession>A0A452Y734</accession>
<evidence type="ECO:0000259" key="1">
    <source>
        <dbReference type="Pfam" id="PF20408"/>
    </source>
</evidence>
<dbReference type="SUPFAM" id="SSF53474">
    <property type="entry name" value="alpha/beta-Hydrolases"/>
    <property type="match status" value="1"/>
</dbReference>
<dbReference type="AlphaFoldDB" id="A0A452Y734"/>
<protein>
    <recommendedName>
        <fullName evidence="1">KANL3/Tex30 alpha/beta hydrolase-like domain-containing protein</fullName>
    </recommendedName>
</protein>
<evidence type="ECO:0000313" key="3">
    <source>
        <dbReference type="Proteomes" id="UP000015105"/>
    </source>
</evidence>